<name>Q2GZT0_CHAGB</name>
<dbReference type="RefSeq" id="XP_001224180.1">
    <property type="nucleotide sequence ID" value="XM_001224179.1"/>
</dbReference>
<dbReference type="VEuPathDB" id="FungiDB:CHGG_04966"/>
<comment type="catalytic activity">
    <reaction evidence="1 11">
        <text>Endohydrolysis of (1-&gt;4)-alpha-D-glucosidic linkages in polysaccharides containing three or more (1-&gt;4)-alpha-linked D-glucose units.</text>
        <dbReference type="EC" id="3.2.1.1"/>
    </reaction>
</comment>
<keyword evidence="12" id="KW-0732">Signal</keyword>
<feature type="domain" description="Alpha-amylase C-terminal" evidence="13">
    <location>
        <begin position="380"/>
        <end position="456"/>
    </location>
</feature>
<evidence type="ECO:0000313" key="16">
    <source>
        <dbReference type="Proteomes" id="UP000001056"/>
    </source>
</evidence>
<sequence>MAPKTLAVAASLLASTFIVLAPTVVNASPPGDKDVTAVLFEWNYDSVARECSSTLGPAGYGYVQVSPPAEHIQGSQWWTSYQPVSYKIAGRLGNRESFQSMVNTCHSAGVKVIVDSVINHMSAGGGTGTGGSSYTKYNYPGLYSASDFDDCTSQISDYGDRWSVQHCELVGLADLDTNEDYVRKTIAGYMNDLLSLGVDGFRIDAAKHIATEDLTDIKSRLTNSGVYWKQEVIYGAGEAVQPTEYTRNGDVQEFRYAYDLKRVFNDEKLAYLKDYGESWGYMSSSVAAVFVDNHDTERNGQTLNYKDNAKYTLATVFMLAYPYGAPDINSGYEFSDSDAGPPNNGVVDACWQDSWKCQHAWSEVLGMVAFRNAVRGQAVADWWDNGNNQIAFGRGNKGFVAINKEGSSLTRTFQTSLPAGTYCNVQANTAVTVDGSGQFTATLGSNTALAIYVGKASC</sequence>
<organism evidence="15 16">
    <name type="scientific">Chaetomium globosum (strain ATCC 6205 / CBS 148.51 / DSM 1962 / NBRC 6347 / NRRL 1970)</name>
    <name type="common">Soil fungus</name>
    <dbReference type="NCBI Taxonomy" id="306901"/>
    <lineage>
        <taxon>Eukaryota</taxon>
        <taxon>Fungi</taxon>
        <taxon>Dikarya</taxon>
        <taxon>Ascomycota</taxon>
        <taxon>Pezizomycotina</taxon>
        <taxon>Sordariomycetes</taxon>
        <taxon>Sordariomycetidae</taxon>
        <taxon>Sordariales</taxon>
        <taxon>Chaetomiaceae</taxon>
        <taxon>Chaetomium</taxon>
    </lineage>
</organism>
<dbReference type="InterPro" id="IPR006048">
    <property type="entry name" value="A-amylase/branching_C"/>
</dbReference>
<evidence type="ECO:0000256" key="9">
    <source>
        <dbReference type="ARBA" id="ARBA00023295"/>
    </source>
</evidence>
<dbReference type="Pfam" id="PF02806">
    <property type="entry name" value="Alpha-amylase_C"/>
    <property type="match status" value="1"/>
</dbReference>
<dbReference type="InParanoid" id="Q2GZT0"/>
<dbReference type="SMART" id="SM00642">
    <property type="entry name" value="Aamy"/>
    <property type="match status" value="1"/>
</dbReference>
<comment type="cofactor">
    <cofactor evidence="2">
        <name>Ca(2+)</name>
        <dbReference type="ChEBI" id="CHEBI:29108"/>
    </cofactor>
</comment>
<evidence type="ECO:0000259" key="13">
    <source>
        <dbReference type="SMART" id="SM00632"/>
    </source>
</evidence>
<evidence type="ECO:0000256" key="3">
    <source>
        <dbReference type="ARBA" id="ARBA00008061"/>
    </source>
</evidence>
<evidence type="ECO:0000256" key="2">
    <source>
        <dbReference type="ARBA" id="ARBA00001913"/>
    </source>
</evidence>
<accession>Q2GZT0</accession>
<dbReference type="Proteomes" id="UP000001056">
    <property type="component" value="Unassembled WGS sequence"/>
</dbReference>
<dbReference type="OMA" id="FRYAYDL"/>
<dbReference type="Gene3D" id="2.60.40.1180">
    <property type="entry name" value="Golgi alpha-mannosidase II"/>
    <property type="match status" value="1"/>
</dbReference>
<dbReference type="EC" id="3.2.1.1" evidence="4 11"/>
<dbReference type="AlphaFoldDB" id="Q2GZT0"/>
<evidence type="ECO:0000256" key="4">
    <source>
        <dbReference type="ARBA" id="ARBA00012595"/>
    </source>
</evidence>
<evidence type="ECO:0000256" key="8">
    <source>
        <dbReference type="ARBA" id="ARBA00023277"/>
    </source>
</evidence>
<dbReference type="GO" id="GO:0004556">
    <property type="term" value="F:alpha-amylase activity"/>
    <property type="evidence" value="ECO:0007669"/>
    <property type="project" value="UniProtKB-UniRule"/>
</dbReference>
<dbReference type="SMART" id="SM00632">
    <property type="entry name" value="Aamy_C"/>
    <property type="match status" value="1"/>
</dbReference>
<keyword evidence="5" id="KW-0479">Metal-binding</keyword>
<dbReference type="SUPFAM" id="SSF51445">
    <property type="entry name" value="(Trans)glycosidases"/>
    <property type="match status" value="1"/>
</dbReference>
<keyword evidence="9 11" id="KW-0326">Glycosidase</keyword>
<evidence type="ECO:0000256" key="7">
    <source>
        <dbReference type="ARBA" id="ARBA00022837"/>
    </source>
</evidence>
<evidence type="ECO:0000259" key="14">
    <source>
        <dbReference type="SMART" id="SM00642"/>
    </source>
</evidence>
<dbReference type="GeneID" id="4392601"/>
<dbReference type="PANTHER" id="PTHR43447">
    <property type="entry name" value="ALPHA-AMYLASE"/>
    <property type="match status" value="1"/>
</dbReference>
<dbReference type="CDD" id="cd11317">
    <property type="entry name" value="AmyAc_bac_euk_AmyA"/>
    <property type="match status" value="1"/>
</dbReference>
<evidence type="ECO:0000256" key="12">
    <source>
        <dbReference type="SAM" id="SignalP"/>
    </source>
</evidence>
<protein>
    <recommendedName>
        <fullName evidence="4 11">Alpha-amylase</fullName>
        <ecNumber evidence="4 11">3.2.1.1</ecNumber>
    </recommendedName>
</protein>
<comment type="similarity">
    <text evidence="3 10">Belongs to the glycosyl hydrolase 13 family.</text>
</comment>
<keyword evidence="6 11" id="KW-0378">Hydrolase</keyword>
<dbReference type="InterPro" id="IPR006046">
    <property type="entry name" value="Alpha_amylase"/>
</dbReference>
<dbReference type="InterPro" id="IPR013780">
    <property type="entry name" value="Glyco_hydro_b"/>
</dbReference>
<keyword evidence="16" id="KW-1185">Reference proteome</keyword>
<evidence type="ECO:0000256" key="5">
    <source>
        <dbReference type="ARBA" id="ARBA00022723"/>
    </source>
</evidence>
<dbReference type="STRING" id="306901.Q2GZT0"/>
<dbReference type="InterPro" id="IPR006047">
    <property type="entry name" value="GH13_cat_dom"/>
</dbReference>
<dbReference type="InterPro" id="IPR017853">
    <property type="entry name" value="GH"/>
</dbReference>
<dbReference type="eggNOG" id="KOG2212">
    <property type="taxonomic scope" value="Eukaryota"/>
</dbReference>
<evidence type="ECO:0000256" key="1">
    <source>
        <dbReference type="ARBA" id="ARBA00000548"/>
    </source>
</evidence>
<evidence type="ECO:0000256" key="10">
    <source>
        <dbReference type="RuleBase" id="RU003615"/>
    </source>
</evidence>
<reference evidence="16" key="1">
    <citation type="journal article" date="2015" name="Genome Announc.">
        <title>Draft genome sequence of the cellulolytic fungus Chaetomium globosum.</title>
        <authorList>
            <person name="Cuomo C.A."/>
            <person name="Untereiner W.A."/>
            <person name="Ma L.-J."/>
            <person name="Grabherr M."/>
            <person name="Birren B.W."/>
        </authorList>
    </citation>
    <scope>NUCLEOTIDE SEQUENCE [LARGE SCALE GENOMIC DNA]</scope>
    <source>
        <strain evidence="16">ATCC 6205 / CBS 148.51 / DSM 1962 / NBRC 6347 / NRRL 1970</strain>
    </source>
</reference>
<dbReference type="EMBL" id="CH408032">
    <property type="protein sequence ID" value="EAQ88347.1"/>
    <property type="molecule type" value="Genomic_DNA"/>
</dbReference>
<dbReference type="HOGENOM" id="CLU_013336_0_0_1"/>
<evidence type="ECO:0000313" key="15">
    <source>
        <dbReference type="EMBL" id="EAQ88347.1"/>
    </source>
</evidence>
<feature type="chain" id="PRO_5004208788" description="Alpha-amylase" evidence="12">
    <location>
        <begin position="28"/>
        <end position="458"/>
    </location>
</feature>
<keyword evidence="8 11" id="KW-0119">Carbohydrate metabolism</keyword>
<dbReference type="PRINTS" id="PR00110">
    <property type="entry name" value="ALPHAAMYLASE"/>
</dbReference>
<dbReference type="GO" id="GO:0005975">
    <property type="term" value="P:carbohydrate metabolic process"/>
    <property type="evidence" value="ECO:0007669"/>
    <property type="project" value="InterPro"/>
</dbReference>
<feature type="domain" description="Glycosyl hydrolase family 13 catalytic" evidence="14">
    <location>
        <begin position="34"/>
        <end position="371"/>
    </location>
</feature>
<dbReference type="GO" id="GO:0046872">
    <property type="term" value="F:metal ion binding"/>
    <property type="evidence" value="ECO:0007669"/>
    <property type="project" value="UniProtKB-KW"/>
</dbReference>
<proteinExistence type="inferred from homology"/>
<gene>
    <name evidence="15" type="ORF">CHGG_04966</name>
</gene>
<dbReference type="SUPFAM" id="SSF51011">
    <property type="entry name" value="Glycosyl hydrolase domain"/>
    <property type="match status" value="1"/>
</dbReference>
<evidence type="ECO:0000256" key="11">
    <source>
        <dbReference type="RuleBase" id="RU361134"/>
    </source>
</evidence>
<feature type="signal peptide" evidence="12">
    <location>
        <begin position="1"/>
        <end position="27"/>
    </location>
</feature>
<dbReference type="InterPro" id="IPR031319">
    <property type="entry name" value="A-amylase_C"/>
</dbReference>
<keyword evidence="7" id="KW-0106">Calcium</keyword>
<dbReference type="Pfam" id="PF00128">
    <property type="entry name" value="Alpha-amylase"/>
    <property type="match status" value="1"/>
</dbReference>
<dbReference type="OrthoDB" id="550577at2759"/>
<evidence type="ECO:0000256" key="6">
    <source>
        <dbReference type="ARBA" id="ARBA00022801"/>
    </source>
</evidence>
<dbReference type="Gene3D" id="3.20.20.80">
    <property type="entry name" value="Glycosidases"/>
    <property type="match status" value="1"/>
</dbReference>